<dbReference type="NCBIfam" id="TIGR02532">
    <property type="entry name" value="IV_pilin_GFxxxE"/>
    <property type="match status" value="1"/>
</dbReference>
<dbReference type="Proteomes" id="UP000284006">
    <property type="component" value="Unassembled WGS sequence"/>
</dbReference>
<reference evidence="2 3" key="1">
    <citation type="submission" date="2018-09" db="EMBL/GenBank/DDBJ databases">
        <authorList>
            <person name="Zhu H."/>
        </authorList>
    </citation>
    <scope>NUCLEOTIDE SEQUENCE [LARGE SCALE GENOMIC DNA]</scope>
    <source>
        <strain evidence="2 3">K1S02-61</strain>
    </source>
</reference>
<dbReference type="PROSITE" id="PS00409">
    <property type="entry name" value="PROKAR_NTER_METHYL"/>
    <property type="match status" value="1"/>
</dbReference>
<dbReference type="InterPro" id="IPR012902">
    <property type="entry name" value="N_methyl_site"/>
</dbReference>
<dbReference type="InterPro" id="IPR045584">
    <property type="entry name" value="Pilin-like"/>
</dbReference>
<evidence type="ECO:0000313" key="2">
    <source>
        <dbReference type="EMBL" id="RJG25821.1"/>
    </source>
</evidence>
<keyword evidence="1" id="KW-1133">Transmembrane helix</keyword>
<feature type="transmembrane region" description="Helical" evidence="1">
    <location>
        <begin position="20"/>
        <end position="39"/>
    </location>
</feature>
<dbReference type="SUPFAM" id="SSF54523">
    <property type="entry name" value="Pili subunits"/>
    <property type="match status" value="1"/>
</dbReference>
<accession>A0A418Y7A8</accession>
<name>A0A418Y7A8_9BURK</name>
<dbReference type="OrthoDB" id="5786415at2"/>
<keyword evidence="3" id="KW-1185">Reference proteome</keyword>
<dbReference type="EMBL" id="QYUP01000021">
    <property type="protein sequence ID" value="RJG25821.1"/>
    <property type="molecule type" value="Genomic_DNA"/>
</dbReference>
<protein>
    <submittedName>
        <fullName evidence="2">Type II secretion system protein</fullName>
    </submittedName>
</protein>
<dbReference type="RefSeq" id="WP_119809352.1">
    <property type="nucleotide sequence ID" value="NZ_QYUP01000021.1"/>
</dbReference>
<evidence type="ECO:0000313" key="3">
    <source>
        <dbReference type="Proteomes" id="UP000284006"/>
    </source>
</evidence>
<evidence type="ECO:0000256" key="1">
    <source>
        <dbReference type="SAM" id="Phobius"/>
    </source>
</evidence>
<keyword evidence="1" id="KW-0472">Membrane</keyword>
<proteinExistence type="predicted"/>
<dbReference type="Pfam" id="PF07963">
    <property type="entry name" value="N_methyl"/>
    <property type="match status" value="1"/>
</dbReference>
<keyword evidence="1" id="KW-0812">Transmembrane</keyword>
<dbReference type="AlphaFoldDB" id="A0A418Y7A8"/>
<organism evidence="2 3">
    <name type="scientific">Massilia cavernae</name>
    <dbReference type="NCBI Taxonomy" id="2320864"/>
    <lineage>
        <taxon>Bacteria</taxon>
        <taxon>Pseudomonadati</taxon>
        <taxon>Pseudomonadota</taxon>
        <taxon>Betaproteobacteria</taxon>
        <taxon>Burkholderiales</taxon>
        <taxon>Oxalobacteraceae</taxon>
        <taxon>Telluria group</taxon>
        <taxon>Massilia</taxon>
    </lineage>
</organism>
<gene>
    <name evidence="2" type="ORF">D3872_02660</name>
</gene>
<comment type="caution">
    <text evidence="2">The sequence shown here is derived from an EMBL/GenBank/DDBJ whole genome shotgun (WGS) entry which is preliminary data.</text>
</comment>
<sequence length="191" mass="20125">MIVPGHSCVQRQRGVTLVELVTVLVIVGVLGAIGATRWFDRTSFDADAFTEQARAMLRYGQKAAIAQHREVYVRLDGASVALCFDNSCSAANRVVAPSGANSGAGATLAACGNSEAWYCEGMPNGISYSLAPAGQYVGTINYFYFDAQGKPFAGGNALGSSTSTFQRLQMDIGGDGLARSITVEPETGYVY</sequence>